<organism evidence="1 2">
    <name type="scientific">Micromonospora aurantiaca</name>
    <name type="common">nom. illeg.</name>
    <dbReference type="NCBI Taxonomy" id="47850"/>
    <lineage>
        <taxon>Bacteria</taxon>
        <taxon>Bacillati</taxon>
        <taxon>Actinomycetota</taxon>
        <taxon>Actinomycetes</taxon>
        <taxon>Micromonosporales</taxon>
        <taxon>Micromonosporaceae</taxon>
        <taxon>Micromonospora</taxon>
    </lineage>
</organism>
<protein>
    <submittedName>
        <fullName evidence="1">Uncharacterized protein</fullName>
    </submittedName>
</protein>
<proteinExistence type="predicted"/>
<dbReference type="EMBL" id="CP031263">
    <property type="protein sequence ID" value="AXH91484.1"/>
    <property type="molecule type" value="Genomic_DNA"/>
</dbReference>
<evidence type="ECO:0000313" key="2">
    <source>
        <dbReference type="Proteomes" id="UP000253958"/>
    </source>
</evidence>
<dbReference type="Proteomes" id="UP000253958">
    <property type="component" value="Chromosome"/>
</dbReference>
<gene>
    <name evidence="1" type="ORF">DVH21_16990</name>
</gene>
<dbReference type="AlphaFoldDB" id="A0A6N3K4F7"/>
<sequence>MPSIRGHLHRCGEHLRLRRQAWFAQLSADGWTLLEPYVFDERRHMPGDVAATVGTFRPTRTS</sequence>
<name>A0A6N3K4F7_9ACTN</name>
<accession>A0A6N3K4F7</accession>
<reference evidence="1 2" key="1">
    <citation type="submission" date="2018-07" db="EMBL/GenBank/DDBJ databases">
        <authorList>
            <person name="Ye Y."/>
        </authorList>
    </citation>
    <scope>NUCLEOTIDE SEQUENCE [LARGE SCALE GENOMIC DNA]</scope>
    <source>
        <strain evidence="2">H14(2018)</strain>
    </source>
</reference>
<reference evidence="1 2" key="2">
    <citation type="submission" date="2018-08" db="EMBL/GenBank/DDBJ databases">
        <title>Streptomyces kandeliansis sp. nov., an endophytic bacterium isolated from mangrove plant.</title>
        <authorList>
            <person name="Wang R."/>
        </authorList>
    </citation>
    <scope>NUCLEOTIDE SEQUENCE [LARGE SCALE GENOMIC DNA]</scope>
    <source>
        <strain evidence="2">H14(2018)</strain>
    </source>
</reference>
<evidence type="ECO:0000313" key="1">
    <source>
        <dbReference type="EMBL" id="AXH91484.1"/>
    </source>
</evidence>